<proteinExistence type="predicted"/>
<evidence type="ECO:0000313" key="2">
    <source>
        <dbReference type="EMBL" id="KAJ8490795.1"/>
    </source>
</evidence>
<dbReference type="Pfam" id="PF14599">
    <property type="entry name" value="zinc_ribbon_6"/>
    <property type="match status" value="1"/>
</dbReference>
<accession>A0AAV8R6C0</accession>
<dbReference type="InterPro" id="IPR039512">
    <property type="entry name" value="RCHY1_zinc-ribbon"/>
</dbReference>
<reference evidence="2 3" key="1">
    <citation type="submission" date="2022-12" db="EMBL/GenBank/DDBJ databases">
        <title>Chromosome-scale assembly of the Ensete ventricosum genome.</title>
        <authorList>
            <person name="Dussert Y."/>
            <person name="Stocks J."/>
            <person name="Wendawek A."/>
            <person name="Woldeyes F."/>
            <person name="Nichols R.A."/>
            <person name="Borrell J.S."/>
        </authorList>
    </citation>
    <scope>NUCLEOTIDE SEQUENCE [LARGE SCALE GENOMIC DNA]</scope>
    <source>
        <strain evidence="3">cv. Maze</strain>
        <tissue evidence="2">Seeds</tissue>
    </source>
</reference>
<dbReference type="GO" id="GO:0016567">
    <property type="term" value="P:protein ubiquitination"/>
    <property type="evidence" value="ECO:0007669"/>
    <property type="project" value="TreeGrafter"/>
</dbReference>
<dbReference type="Proteomes" id="UP001222027">
    <property type="component" value="Unassembled WGS sequence"/>
</dbReference>
<dbReference type="PANTHER" id="PTHR21319:SF0">
    <property type="entry name" value="AND RING FINGER DOMAIN PROTEIN, PUTATIVE (AFU_ORTHOLOGUE AFUA_1G08900)-RELATED"/>
    <property type="match status" value="1"/>
</dbReference>
<gene>
    <name evidence="2" type="ORF">OPV22_012516</name>
</gene>
<dbReference type="GO" id="GO:0061630">
    <property type="term" value="F:ubiquitin protein ligase activity"/>
    <property type="evidence" value="ECO:0007669"/>
    <property type="project" value="TreeGrafter"/>
</dbReference>
<keyword evidence="3" id="KW-1185">Reference proteome</keyword>
<organism evidence="2 3">
    <name type="scientific">Ensete ventricosum</name>
    <name type="common">Abyssinian banana</name>
    <name type="synonym">Musa ensete</name>
    <dbReference type="NCBI Taxonomy" id="4639"/>
    <lineage>
        <taxon>Eukaryota</taxon>
        <taxon>Viridiplantae</taxon>
        <taxon>Streptophyta</taxon>
        <taxon>Embryophyta</taxon>
        <taxon>Tracheophyta</taxon>
        <taxon>Spermatophyta</taxon>
        <taxon>Magnoliopsida</taxon>
        <taxon>Liliopsida</taxon>
        <taxon>Zingiberales</taxon>
        <taxon>Musaceae</taxon>
        <taxon>Ensete</taxon>
    </lineage>
</organism>
<feature type="domain" description="RCHY1 zinc-ribbon" evidence="1">
    <location>
        <begin position="8"/>
        <end position="59"/>
    </location>
</feature>
<evidence type="ECO:0000259" key="1">
    <source>
        <dbReference type="Pfam" id="PF14599"/>
    </source>
</evidence>
<evidence type="ECO:0000313" key="3">
    <source>
        <dbReference type="Proteomes" id="UP001222027"/>
    </source>
</evidence>
<sequence>MRAICEKDVTVYFGMIDALLAAEQLPEEYRDRCQDILCNDCGKKGTSRFHWLYHKCGFCVRPLISFDPRKMEDEGCASFHSGNFDKQDEFKYQRVYLDMVELGFVVDLVTHYVVIEASNADILRSLCDLELSVEPKSGLQLRGRRNANRRIH</sequence>
<dbReference type="GO" id="GO:0005634">
    <property type="term" value="C:nucleus"/>
    <property type="evidence" value="ECO:0007669"/>
    <property type="project" value="TreeGrafter"/>
</dbReference>
<dbReference type="Gene3D" id="2.20.28.10">
    <property type="match status" value="1"/>
</dbReference>
<dbReference type="EMBL" id="JAQQAF010000004">
    <property type="protein sequence ID" value="KAJ8490795.1"/>
    <property type="molecule type" value="Genomic_DNA"/>
</dbReference>
<dbReference type="AlphaFoldDB" id="A0AAV8R6C0"/>
<name>A0AAV8R6C0_ENSVE</name>
<protein>
    <recommendedName>
        <fullName evidence="1">RCHY1 zinc-ribbon domain-containing protein</fullName>
    </recommendedName>
</protein>
<dbReference type="PANTHER" id="PTHR21319">
    <property type="entry name" value="RING FINGER AND CHY ZINC FINGER DOMAIN-CONTAINING PROTEIN 1"/>
    <property type="match status" value="1"/>
</dbReference>
<comment type="caution">
    <text evidence="2">The sequence shown here is derived from an EMBL/GenBank/DDBJ whole genome shotgun (WGS) entry which is preliminary data.</text>
</comment>
<dbReference type="GO" id="GO:0006511">
    <property type="term" value="P:ubiquitin-dependent protein catabolic process"/>
    <property type="evidence" value="ECO:0007669"/>
    <property type="project" value="TreeGrafter"/>
</dbReference>